<dbReference type="SUPFAM" id="SSF52518">
    <property type="entry name" value="Thiamin diphosphate-binding fold (THDP-binding)"/>
    <property type="match status" value="1"/>
</dbReference>
<evidence type="ECO:0000256" key="3">
    <source>
        <dbReference type="ARBA" id="ARBA00023052"/>
    </source>
</evidence>
<dbReference type="OrthoDB" id="9766715at2"/>
<reference evidence="5 6" key="1">
    <citation type="submission" date="2014-07" db="EMBL/GenBank/DDBJ databases">
        <authorList>
            <person name="Lee K."/>
            <person name="Lim J.Y."/>
            <person name="Hwang I."/>
        </authorList>
    </citation>
    <scope>NUCLEOTIDE SEQUENCE [LARGE SCALE GENOMIC DNA]</scope>
    <source>
        <strain evidence="5 6">KL28</strain>
    </source>
</reference>
<comment type="cofactor">
    <cofactor evidence="1">
        <name>thiamine diphosphate</name>
        <dbReference type="ChEBI" id="CHEBI:58937"/>
    </cofactor>
</comment>
<evidence type="ECO:0000256" key="1">
    <source>
        <dbReference type="ARBA" id="ARBA00001964"/>
    </source>
</evidence>
<dbReference type="RefSeq" id="WP_038610920.1">
    <property type="nucleotide sequence ID" value="NZ_CP009048.1"/>
</dbReference>
<dbReference type="PANTHER" id="PTHR11516:SF60">
    <property type="entry name" value="PYRUVATE DEHYDROGENASE E1 COMPONENT SUBUNIT ALPHA"/>
    <property type="match status" value="1"/>
</dbReference>
<sequence>MQATHEQLLWMYHRMLLIREYEDTLAMVYFEGKLPPHIQKGLAFDIGAGTIPGEMHLSAGQEAAATGVCVHLEKQDSVWGTHRAHHFAIAKGVPLDRMTAEIFGKVDGLCRGKGGHMHLYDTEHNFACNGIVGAGIPHACGAGLAARLKGNGAVAIAEFGDGAANQGSFHESLNLASLWKLPVVFVCQDNNYGISVSKQASTAVESNVERAAGYGMPGIRVAENDAQAMFAAAGEAIARARRGEGPTLIEMKVDRYYGHFQGDPEGYRPKGEVRALKQHDPIVKLEKQLLELGVLDDAQVQSAREATSQQVRAAIAFARNSAYPDAAEAHLHLFAE</sequence>
<protein>
    <submittedName>
        <fullName evidence="5">Pyruvate dehydrogenase, E1 component subunit alpha</fullName>
    </submittedName>
</protein>
<dbReference type="Gene3D" id="3.40.50.970">
    <property type="match status" value="1"/>
</dbReference>
<dbReference type="KEGG" id="palk:PSAKL28_25610"/>
<accession>A0A077FD33</accession>
<dbReference type="HOGENOM" id="CLU_029393_5_0_6"/>
<dbReference type="Pfam" id="PF00676">
    <property type="entry name" value="E1_dh"/>
    <property type="match status" value="1"/>
</dbReference>
<dbReference type="GO" id="GO:0004739">
    <property type="term" value="F:pyruvate dehydrogenase (acetyl-transferring) activity"/>
    <property type="evidence" value="ECO:0007669"/>
    <property type="project" value="TreeGrafter"/>
</dbReference>
<evidence type="ECO:0000313" key="5">
    <source>
        <dbReference type="EMBL" id="AIL61759.1"/>
    </source>
</evidence>
<dbReference type="EMBL" id="CP009048">
    <property type="protein sequence ID" value="AIL61759.1"/>
    <property type="molecule type" value="Genomic_DNA"/>
</dbReference>
<dbReference type="eggNOG" id="COG1071">
    <property type="taxonomic scope" value="Bacteria"/>
</dbReference>
<dbReference type="PANTHER" id="PTHR11516">
    <property type="entry name" value="PYRUVATE DEHYDROGENASE E1 COMPONENT, ALPHA SUBUNIT BACTERIAL AND ORGANELLAR"/>
    <property type="match status" value="1"/>
</dbReference>
<dbReference type="InterPro" id="IPR001017">
    <property type="entry name" value="DH_E1"/>
</dbReference>
<dbReference type="AlphaFoldDB" id="A0A077FD33"/>
<dbReference type="GO" id="GO:0006086">
    <property type="term" value="P:pyruvate decarboxylation to acetyl-CoA"/>
    <property type="evidence" value="ECO:0007669"/>
    <property type="project" value="TreeGrafter"/>
</dbReference>
<evidence type="ECO:0000259" key="4">
    <source>
        <dbReference type="Pfam" id="PF00676"/>
    </source>
</evidence>
<dbReference type="InterPro" id="IPR029061">
    <property type="entry name" value="THDP-binding"/>
</dbReference>
<keyword evidence="2" id="KW-0560">Oxidoreductase</keyword>
<organism evidence="5 6">
    <name type="scientific">Pseudomonas alkylphenolica</name>
    <dbReference type="NCBI Taxonomy" id="237609"/>
    <lineage>
        <taxon>Bacteria</taxon>
        <taxon>Pseudomonadati</taxon>
        <taxon>Pseudomonadota</taxon>
        <taxon>Gammaproteobacteria</taxon>
        <taxon>Pseudomonadales</taxon>
        <taxon>Pseudomonadaceae</taxon>
        <taxon>Pseudomonas</taxon>
    </lineage>
</organism>
<evidence type="ECO:0000256" key="2">
    <source>
        <dbReference type="ARBA" id="ARBA00023002"/>
    </source>
</evidence>
<feature type="domain" description="Dehydrogenase E1 component" evidence="4">
    <location>
        <begin position="47"/>
        <end position="325"/>
    </location>
</feature>
<gene>
    <name evidence="5" type="ORF">PSAKL28_25610</name>
</gene>
<proteinExistence type="predicted"/>
<keyword evidence="3" id="KW-0786">Thiamine pyrophosphate</keyword>
<name>A0A077FD33_9PSED</name>
<dbReference type="Proteomes" id="UP000028931">
    <property type="component" value="Chromosome"/>
</dbReference>
<keyword evidence="5" id="KW-0670">Pyruvate</keyword>
<dbReference type="CDD" id="cd02000">
    <property type="entry name" value="TPP_E1_PDC_ADC_BCADC"/>
    <property type="match status" value="1"/>
</dbReference>
<evidence type="ECO:0000313" key="6">
    <source>
        <dbReference type="Proteomes" id="UP000028931"/>
    </source>
</evidence>
<dbReference type="InterPro" id="IPR050642">
    <property type="entry name" value="PDH_E1_Alpha_Subunit"/>
</dbReference>